<accession>A0A5B9P966</accession>
<evidence type="ECO:0008006" key="4">
    <source>
        <dbReference type="Google" id="ProtNLM"/>
    </source>
</evidence>
<dbReference type="EMBL" id="CP042912">
    <property type="protein sequence ID" value="QEG21979.1"/>
    <property type="molecule type" value="Genomic_DNA"/>
</dbReference>
<evidence type="ECO:0000313" key="2">
    <source>
        <dbReference type="EMBL" id="QEG21979.1"/>
    </source>
</evidence>
<protein>
    <recommendedName>
        <fullName evidence="4">Leucine Rich repeats (2 copies)</fullName>
    </recommendedName>
</protein>
<keyword evidence="3" id="KW-1185">Reference proteome</keyword>
<dbReference type="Gene3D" id="3.80.10.10">
    <property type="entry name" value="Ribonuclease Inhibitor"/>
    <property type="match status" value="1"/>
</dbReference>
<dbReference type="InterPro" id="IPR032675">
    <property type="entry name" value="LRR_dom_sf"/>
</dbReference>
<dbReference type="Proteomes" id="UP000322214">
    <property type="component" value="Chromosome"/>
</dbReference>
<evidence type="ECO:0000256" key="1">
    <source>
        <dbReference type="SAM" id="Phobius"/>
    </source>
</evidence>
<dbReference type="SUPFAM" id="SSF52058">
    <property type="entry name" value="L domain-like"/>
    <property type="match status" value="1"/>
</dbReference>
<feature type="transmembrane region" description="Helical" evidence="1">
    <location>
        <begin position="12"/>
        <end position="29"/>
    </location>
</feature>
<organism evidence="2 3">
    <name type="scientific">Mariniblastus fucicola</name>
    <dbReference type="NCBI Taxonomy" id="980251"/>
    <lineage>
        <taxon>Bacteria</taxon>
        <taxon>Pseudomonadati</taxon>
        <taxon>Planctomycetota</taxon>
        <taxon>Planctomycetia</taxon>
        <taxon>Pirellulales</taxon>
        <taxon>Pirellulaceae</taxon>
        <taxon>Mariniblastus</taxon>
    </lineage>
</organism>
<reference evidence="2 3" key="1">
    <citation type="submission" date="2019-08" db="EMBL/GenBank/DDBJ databases">
        <title>Deep-cultivation of Planctomycetes and their phenomic and genomic characterization uncovers novel biology.</title>
        <authorList>
            <person name="Wiegand S."/>
            <person name="Jogler M."/>
            <person name="Boedeker C."/>
            <person name="Pinto D."/>
            <person name="Vollmers J."/>
            <person name="Rivas-Marin E."/>
            <person name="Kohn T."/>
            <person name="Peeters S.H."/>
            <person name="Heuer A."/>
            <person name="Rast P."/>
            <person name="Oberbeckmann S."/>
            <person name="Bunk B."/>
            <person name="Jeske O."/>
            <person name="Meyerdierks A."/>
            <person name="Storesund J.E."/>
            <person name="Kallscheuer N."/>
            <person name="Luecker S."/>
            <person name="Lage O.M."/>
            <person name="Pohl T."/>
            <person name="Merkel B.J."/>
            <person name="Hornburger P."/>
            <person name="Mueller R.-W."/>
            <person name="Bruemmer F."/>
            <person name="Labrenz M."/>
            <person name="Spormann A.M."/>
            <person name="Op den Camp H."/>
            <person name="Overmann J."/>
            <person name="Amann R."/>
            <person name="Jetten M.S.M."/>
            <person name="Mascher T."/>
            <person name="Medema M.H."/>
            <person name="Devos D.P."/>
            <person name="Kaster A.-K."/>
            <person name="Ovreas L."/>
            <person name="Rohde M."/>
            <person name="Galperin M.Y."/>
            <person name="Jogler C."/>
        </authorList>
    </citation>
    <scope>NUCLEOTIDE SEQUENCE [LARGE SCALE GENOMIC DNA]</scope>
    <source>
        <strain evidence="2 3">FC18</strain>
    </source>
</reference>
<sequence length="209" mass="23849">MRANWRTYTIRWALVIMAGCCVLLALWSHRSAKQKMAVSSLGRHLIVYDYQKAMFQSDLLGSHEPGAPKFMIDLLGVDWFQTVCWATVVQPTSNELSELQNLFGLQQLTLESRNPDIYMRIGEISTLRELSLLGSEYDSPRITHDLSFLKKFRRLESLELRGIDVLSFSPITGSGSLRQLDLINCTYSKSQLDDLATQTPNLDIKEIFK</sequence>
<dbReference type="AlphaFoldDB" id="A0A5B9P966"/>
<name>A0A5B9P966_9BACT</name>
<dbReference type="KEGG" id="mff:MFFC18_18400"/>
<proteinExistence type="predicted"/>
<keyword evidence="1" id="KW-0812">Transmembrane</keyword>
<gene>
    <name evidence="2" type="ORF">MFFC18_18400</name>
</gene>
<evidence type="ECO:0000313" key="3">
    <source>
        <dbReference type="Proteomes" id="UP000322214"/>
    </source>
</evidence>
<keyword evidence="1" id="KW-0472">Membrane</keyword>
<keyword evidence="1" id="KW-1133">Transmembrane helix</keyword>